<dbReference type="Gene3D" id="1.25.40.10">
    <property type="entry name" value="Tetratricopeptide repeat domain"/>
    <property type="match status" value="2"/>
</dbReference>
<dbReference type="Pfam" id="PF25000">
    <property type="entry name" value="DUF7779"/>
    <property type="match status" value="1"/>
</dbReference>
<reference evidence="3" key="1">
    <citation type="journal article" date="2020" name="Stud. Mycol.">
        <title>101 Dothideomycetes genomes: a test case for predicting lifestyles and emergence of pathogens.</title>
        <authorList>
            <person name="Haridas S."/>
            <person name="Albert R."/>
            <person name="Binder M."/>
            <person name="Bloem J."/>
            <person name="Labutti K."/>
            <person name="Salamov A."/>
            <person name="Andreopoulos B."/>
            <person name="Baker S."/>
            <person name="Barry K."/>
            <person name="Bills G."/>
            <person name="Bluhm B."/>
            <person name="Cannon C."/>
            <person name="Castanera R."/>
            <person name="Culley D."/>
            <person name="Daum C."/>
            <person name="Ezra D."/>
            <person name="Gonzalez J."/>
            <person name="Henrissat B."/>
            <person name="Kuo A."/>
            <person name="Liang C."/>
            <person name="Lipzen A."/>
            <person name="Lutzoni F."/>
            <person name="Magnuson J."/>
            <person name="Mondo S."/>
            <person name="Nolan M."/>
            <person name="Ohm R."/>
            <person name="Pangilinan J."/>
            <person name="Park H.-J."/>
            <person name="Ramirez L."/>
            <person name="Alfaro M."/>
            <person name="Sun H."/>
            <person name="Tritt A."/>
            <person name="Yoshinaga Y."/>
            <person name="Zwiers L.-H."/>
            <person name="Turgeon B."/>
            <person name="Goodwin S."/>
            <person name="Spatafora J."/>
            <person name="Crous P."/>
            <person name="Grigoriev I."/>
        </authorList>
    </citation>
    <scope>NUCLEOTIDE SEQUENCE</scope>
    <source>
        <strain evidence="3">CBS 110217</strain>
    </source>
</reference>
<dbReference type="SUPFAM" id="SSF48452">
    <property type="entry name" value="TPR-like"/>
    <property type="match status" value="1"/>
</dbReference>
<feature type="domain" description="DUF7779" evidence="2">
    <location>
        <begin position="427"/>
        <end position="513"/>
    </location>
</feature>
<dbReference type="AlphaFoldDB" id="A0A9P4H626"/>
<evidence type="ECO:0000256" key="1">
    <source>
        <dbReference type="SAM" id="MobiDB-lite"/>
    </source>
</evidence>
<dbReference type="GO" id="GO:0043531">
    <property type="term" value="F:ADP binding"/>
    <property type="evidence" value="ECO:0007669"/>
    <property type="project" value="InterPro"/>
</dbReference>
<dbReference type="InterPro" id="IPR011990">
    <property type="entry name" value="TPR-like_helical_dom_sf"/>
</dbReference>
<keyword evidence="4" id="KW-1185">Reference proteome</keyword>
<gene>
    <name evidence="3" type="ORF">EK21DRAFT_71259</name>
</gene>
<evidence type="ECO:0000259" key="2">
    <source>
        <dbReference type="Pfam" id="PF25000"/>
    </source>
</evidence>
<feature type="region of interest" description="Disordered" evidence="1">
    <location>
        <begin position="83"/>
        <end position="104"/>
    </location>
</feature>
<accession>A0A9P4H626</accession>
<dbReference type="EMBL" id="ML978222">
    <property type="protein sequence ID" value="KAF2027770.1"/>
    <property type="molecule type" value="Genomic_DNA"/>
</dbReference>
<evidence type="ECO:0000313" key="3">
    <source>
        <dbReference type="EMBL" id="KAF2027770.1"/>
    </source>
</evidence>
<dbReference type="SUPFAM" id="SSF52540">
    <property type="entry name" value="P-loop containing nucleoside triphosphate hydrolases"/>
    <property type="match status" value="1"/>
</dbReference>
<name>A0A9P4H626_9PLEO</name>
<dbReference type="InterPro" id="IPR056681">
    <property type="entry name" value="DUF7779"/>
</dbReference>
<dbReference type="InterPro" id="IPR027417">
    <property type="entry name" value="P-loop_NTPase"/>
</dbReference>
<organism evidence="3 4">
    <name type="scientific">Setomelanomma holmii</name>
    <dbReference type="NCBI Taxonomy" id="210430"/>
    <lineage>
        <taxon>Eukaryota</taxon>
        <taxon>Fungi</taxon>
        <taxon>Dikarya</taxon>
        <taxon>Ascomycota</taxon>
        <taxon>Pezizomycotina</taxon>
        <taxon>Dothideomycetes</taxon>
        <taxon>Pleosporomycetidae</taxon>
        <taxon>Pleosporales</taxon>
        <taxon>Pleosporineae</taxon>
        <taxon>Phaeosphaeriaceae</taxon>
        <taxon>Setomelanomma</taxon>
    </lineage>
</organism>
<dbReference type="PANTHER" id="PTHR35205:SF1">
    <property type="entry name" value="ZU5 DOMAIN-CONTAINING PROTEIN"/>
    <property type="match status" value="1"/>
</dbReference>
<feature type="region of interest" description="Disordered" evidence="1">
    <location>
        <begin position="38"/>
        <end position="62"/>
    </location>
</feature>
<comment type="caution">
    <text evidence="3">The sequence shown here is derived from an EMBL/GenBank/DDBJ whole genome shotgun (WGS) entry which is preliminary data.</text>
</comment>
<proteinExistence type="predicted"/>
<dbReference type="Gene3D" id="3.40.50.300">
    <property type="entry name" value="P-loop containing nucleotide triphosphate hydrolases"/>
    <property type="match status" value="1"/>
</dbReference>
<protein>
    <recommendedName>
        <fullName evidence="2">DUF7779 domain-containing protein</fullName>
    </recommendedName>
</protein>
<dbReference type="OrthoDB" id="6161812at2759"/>
<evidence type="ECO:0000313" key="4">
    <source>
        <dbReference type="Proteomes" id="UP000799777"/>
    </source>
</evidence>
<sequence>MILYPGLNETQTERSISERIIKHLAVHLEALAVKSLPWQDSNDDSSENSSQSGRSDDVTVRSEEGSRALTCISESSLQFCETCGDEDPLLEPPSTSEQVDPLPDSSYEQDWGFIERPPYFGHDRDEVLQPLLQRLFLGRSAPSDVVEPNLPAYMVPVYRDKKFFGREYALSMMQQTLCKGVEEDTKDNKPLSWPRCYAIYGPGGMGKTQVAAHFVSKHRDEFDAVLWVHAEDAGKIAQDYKDIAVGLGLVSADSRDAMDLEYTKDVVKRWLVNPQKRKPSSCEKRPRLATWLLVFDGVEDGRVLNEFWPYNGPGSIVVTSRNPHSWSASLELKPFGIQEATDYFFHLTEREASSEERLSASKIAKQLGGLPLALSQMAGIIAYQDMSFVQFLQWFEQHEGSQQFLDWRFTDSQRPLSNYEYNVASVWAFDRLGKAEPLINIVSMLDPDAIPESLFTSPVSNRDSGLVRLIKVDYITSRSELLARSLITGNKRERKLFVHKLVQDVARSRMRQSDVRKNFMACVELINAIWPFQELTWRHGVARWADCEELFPHVQRLKTMYSSITPSPDSFEDYKFARLLIDSGWYQHERGKSLDAILSNNMAQSICESLKLRLLENPELEKDSSVKLVQLNYSIVEMAHNRGCIALEINEPSDALQFHKVFNKTMIRDSSNHDSDDMRLAISWNELGNAHMLNRDWVKGEECFLKSIEEMRKYTKFKPTTISLPATNLGLSYWLQGNDDLARSTLLEGLTDRETEYGVDDRESFITGRFLHALGNVDSSLEYHRRALMHYKSTLGNRHHRTADLFVKVAEHNIKLGNHELALVLLDFSMDAFSVSHTYMPEKTRAGWMRFKALTGLGRVEEAENELAKCYQVYHKLRSTRNDSVLGIKKSPADLDDQDIDDLIVFWSK</sequence>
<dbReference type="Proteomes" id="UP000799777">
    <property type="component" value="Unassembled WGS sequence"/>
</dbReference>
<dbReference type="PANTHER" id="PTHR35205">
    <property type="entry name" value="NB-ARC AND TPR DOMAIN PROTEIN"/>
    <property type="match status" value="1"/>
</dbReference>